<dbReference type="InterPro" id="IPR009057">
    <property type="entry name" value="Homeodomain-like_sf"/>
</dbReference>
<dbReference type="PANTHER" id="PTHR37812">
    <property type="entry name" value="MU-LIKE PROPHAGE FLUMU PROTEIN C"/>
    <property type="match status" value="1"/>
</dbReference>
<dbReference type="InterPro" id="IPR014875">
    <property type="entry name" value="Mor_transcription_activator"/>
</dbReference>
<dbReference type="KEGG" id="prag:EKN56_04610"/>
<dbReference type="Pfam" id="PF08765">
    <property type="entry name" value="Mor"/>
    <property type="match status" value="1"/>
</dbReference>
<accession>A0A411WIS6</accession>
<dbReference type="GO" id="GO:0003677">
    <property type="term" value="F:DNA binding"/>
    <property type="evidence" value="ECO:0007669"/>
    <property type="project" value="UniProtKB-KW"/>
</dbReference>
<dbReference type="KEGG" id="prag:EKN56_06505"/>
<sequence>MSKAAQDRLFKSKGPELLVNLADHVTDSVKDVLGVSGITAEHLGQEVALRMSQVWCGQLIYFPSGTQLKSAQTHLQIFEAFNGRNHDEVATKFGVSVQHVYKVVKLIRKETLRDMQGDLFSGDSNELPKE</sequence>
<name>A0A411WIS6_9GAMM</name>
<evidence type="ECO:0000313" key="4">
    <source>
        <dbReference type="Proteomes" id="UP000293154"/>
    </source>
</evidence>
<organism evidence="3 4">
    <name type="scientific">Limnobaculum zhutongyuii</name>
    <dbReference type="NCBI Taxonomy" id="2498113"/>
    <lineage>
        <taxon>Bacteria</taxon>
        <taxon>Pseudomonadati</taxon>
        <taxon>Pseudomonadota</taxon>
        <taxon>Gammaproteobacteria</taxon>
        <taxon>Enterobacterales</taxon>
        <taxon>Budviciaceae</taxon>
        <taxon>Limnobaculum</taxon>
    </lineage>
</organism>
<protein>
    <submittedName>
        <fullName evidence="3">DNA-binding protein</fullName>
    </submittedName>
</protein>
<dbReference type="RefSeq" id="WP_130590730.1">
    <property type="nucleotide sequence ID" value="NZ_CP034752.1"/>
</dbReference>
<dbReference type="EMBL" id="CP034752">
    <property type="protein sequence ID" value="QBH96077.1"/>
    <property type="molecule type" value="Genomic_DNA"/>
</dbReference>
<gene>
    <name evidence="2" type="ORF">EKN56_04610</name>
    <name evidence="3" type="ORF">EKN56_06505</name>
</gene>
<evidence type="ECO:0000313" key="3">
    <source>
        <dbReference type="EMBL" id="QBH96077.1"/>
    </source>
</evidence>
<dbReference type="PANTHER" id="PTHR37812:SF1">
    <property type="entry name" value="MU-LIKE PROPHAGE FLUMU PROTEIN C"/>
    <property type="match status" value="1"/>
</dbReference>
<reference evidence="3 4" key="1">
    <citation type="submission" date="2019-03" db="EMBL/GenBank/DDBJ databases">
        <title>Pragia sp. nov. isolated from the gut tract of Carduelis flavirostris.</title>
        <authorList>
            <person name="Ge Y."/>
        </authorList>
    </citation>
    <scope>NUCLEOTIDE SEQUENCE [LARGE SCALE GENOMIC DNA]</scope>
    <source>
        <strain evidence="3 4">CF-458</strain>
    </source>
</reference>
<evidence type="ECO:0000259" key="1">
    <source>
        <dbReference type="Pfam" id="PF08765"/>
    </source>
</evidence>
<dbReference type="EMBL" id="CP034752">
    <property type="protein sequence ID" value="QBH95743.1"/>
    <property type="molecule type" value="Genomic_DNA"/>
</dbReference>
<dbReference type="Proteomes" id="UP000293154">
    <property type="component" value="Chromosome"/>
</dbReference>
<feature type="domain" description="Mor transcription activator" evidence="1">
    <location>
        <begin position="12"/>
        <end position="119"/>
    </location>
</feature>
<evidence type="ECO:0000313" key="2">
    <source>
        <dbReference type="EMBL" id="QBH95743.1"/>
    </source>
</evidence>
<dbReference type="OrthoDB" id="8906055at2"/>
<dbReference type="AlphaFoldDB" id="A0A411WIS6"/>
<dbReference type="Gene3D" id="1.10.10.60">
    <property type="entry name" value="Homeodomain-like"/>
    <property type="match status" value="1"/>
</dbReference>
<dbReference type="SUPFAM" id="SSF46689">
    <property type="entry name" value="Homeodomain-like"/>
    <property type="match status" value="1"/>
</dbReference>
<proteinExistence type="predicted"/>
<keyword evidence="3" id="KW-0238">DNA-binding</keyword>
<dbReference type="InterPro" id="IPR052411">
    <property type="entry name" value="c-mor_Regulatory_Protein"/>
</dbReference>
<keyword evidence="4" id="KW-1185">Reference proteome</keyword>